<comment type="similarity">
    <text evidence="8">Belongs to the methyl-accepting chemotaxis (MCP) protein family.</text>
</comment>
<feature type="domain" description="Methyl-accepting transducer" evidence="10">
    <location>
        <begin position="306"/>
        <end position="542"/>
    </location>
</feature>
<dbReference type="Gene3D" id="1.10.287.950">
    <property type="entry name" value="Methyl-accepting chemotaxis protein"/>
    <property type="match status" value="1"/>
</dbReference>
<dbReference type="PROSITE" id="PS50885">
    <property type="entry name" value="HAMP"/>
    <property type="match status" value="1"/>
</dbReference>
<dbReference type="Gene3D" id="3.30.450.20">
    <property type="entry name" value="PAS domain"/>
    <property type="match status" value="1"/>
</dbReference>
<dbReference type="CDD" id="cd06225">
    <property type="entry name" value="HAMP"/>
    <property type="match status" value="1"/>
</dbReference>
<dbReference type="SUPFAM" id="SSF58104">
    <property type="entry name" value="Methyl-accepting chemotaxis protein (MCP) signaling domain"/>
    <property type="match status" value="1"/>
</dbReference>
<dbReference type="PANTHER" id="PTHR32089">
    <property type="entry name" value="METHYL-ACCEPTING CHEMOTAXIS PROTEIN MCPB"/>
    <property type="match status" value="1"/>
</dbReference>
<dbReference type="PROSITE" id="PS50192">
    <property type="entry name" value="T_SNARE"/>
    <property type="match status" value="1"/>
</dbReference>
<dbReference type="InterPro" id="IPR033480">
    <property type="entry name" value="sCache_2"/>
</dbReference>
<feature type="domain" description="T-SNARE coiled-coil homology" evidence="11">
    <location>
        <begin position="458"/>
        <end position="520"/>
    </location>
</feature>
<evidence type="ECO:0000259" key="11">
    <source>
        <dbReference type="PROSITE" id="PS50192"/>
    </source>
</evidence>
<dbReference type="Pfam" id="PF00015">
    <property type="entry name" value="MCPsignal"/>
    <property type="match status" value="1"/>
</dbReference>
<dbReference type="Pfam" id="PF17200">
    <property type="entry name" value="sCache_2"/>
    <property type="match status" value="1"/>
</dbReference>
<dbReference type="SMART" id="SM01049">
    <property type="entry name" value="Cache_2"/>
    <property type="match status" value="1"/>
</dbReference>
<dbReference type="SMART" id="SM00283">
    <property type="entry name" value="MA"/>
    <property type="match status" value="1"/>
</dbReference>
<dbReference type="EMBL" id="UIDG01000079">
    <property type="protein sequence ID" value="SUS05082.1"/>
    <property type="molecule type" value="Genomic_DNA"/>
</dbReference>
<sequence>MRVSMPTLTISRRLYLLIGISFLGMLGIVVIAGQEIKTHLTEERMDRTHRVVEVARSLVADFHGRAQSGEMTVEEAKAQAMRALSHLRYDGDQYFWINDMDGMMLMHPTVPKLVGTNILAIRDARGTEIFKDMIKTVATAGGGPYSYFWPPDATAQLKISYVAGFPEWRWIIGSGVFASDIEAMITDAFWRIGLIAAATAVVAVAVGVFLGRGMTKPLLTLSAAMQRLAAGDTKSEIGLDRRGDEIGRMAEAVEFFRQGAIEKERLTGEQERLKEEAQAERRQALAELAARFEADVQGVVASVTNAAAEMRTTSEAMSTTVSEAGRQASAVATASHEASTNVQTVAAAAEELSASIQEISRQMNQSHTITRGAADEAARTQAVVRGLAEAAQKIGDIVRLINDIASQTNLLALNATIEAARAGDAGKGFAVVASEVKALATQTAHATEQISDQIGCVRGEIDQTVAAIETIVGTINQINEIAASVAAAVEEQGAATEEIARNVENAARGTEVVTANIAGVTEATATTGSATAQVVTAAQVLAAQSGEMRQLLDRFVGDIRAA</sequence>
<keyword evidence="3" id="KW-0997">Cell inner membrane</keyword>
<organism evidence="13">
    <name type="scientific">metagenome</name>
    <dbReference type="NCBI Taxonomy" id="256318"/>
    <lineage>
        <taxon>unclassified sequences</taxon>
        <taxon>metagenomes</taxon>
    </lineage>
</organism>
<dbReference type="PROSITE" id="PS50111">
    <property type="entry name" value="CHEMOTAXIS_TRANSDUC_2"/>
    <property type="match status" value="1"/>
</dbReference>
<feature type="domain" description="HAMP" evidence="12">
    <location>
        <begin position="212"/>
        <end position="265"/>
    </location>
</feature>
<accession>A0A380TC67</accession>
<evidence type="ECO:0000256" key="2">
    <source>
        <dbReference type="ARBA" id="ARBA00022475"/>
    </source>
</evidence>
<keyword evidence="4 9" id="KW-0812">Transmembrane</keyword>
<dbReference type="Pfam" id="PF00672">
    <property type="entry name" value="HAMP"/>
    <property type="match status" value="1"/>
</dbReference>
<evidence type="ECO:0000259" key="12">
    <source>
        <dbReference type="PROSITE" id="PS50885"/>
    </source>
</evidence>
<gene>
    <name evidence="13" type="ORF">DF3PB_170017</name>
</gene>
<protein>
    <submittedName>
        <fullName evidence="13">Methyl-accepting chemotaxis sensory transducer</fullName>
    </submittedName>
</protein>
<dbReference type="GO" id="GO:0005886">
    <property type="term" value="C:plasma membrane"/>
    <property type="evidence" value="ECO:0007669"/>
    <property type="project" value="UniProtKB-SubCell"/>
</dbReference>
<evidence type="ECO:0000256" key="8">
    <source>
        <dbReference type="ARBA" id="ARBA00029447"/>
    </source>
</evidence>
<keyword evidence="5 9" id="KW-1133">Transmembrane helix</keyword>
<name>A0A380TC67_9ZZZZ</name>
<evidence type="ECO:0000259" key="10">
    <source>
        <dbReference type="PROSITE" id="PS50111"/>
    </source>
</evidence>
<keyword evidence="2" id="KW-1003">Cell membrane</keyword>
<evidence type="ECO:0000256" key="4">
    <source>
        <dbReference type="ARBA" id="ARBA00022692"/>
    </source>
</evidence>
<evidence type="ECO:0000256" key="7">
    <source>
        <dbReference type="ARBA" id="ARBA00023224"/>
    </source>
</evidence>
<evidence type="ECO:0000256" key="1">
    <source>
        <dbReference type="ARBA" id="ARBA00004429"/>
    </source>
</evidence>
<feature type="transmembrane region" description="Helical" evidence="9">
    <location>
        <begin position="14"/>
        <end position="33"/>
    </location>
</feature>
<evidence type="ECO:0000256" key="6">
    <source>
        <dbReference type="ARBA" id="ARBA00023136"/>
    </source>
</evidence>
<evidence type="ECO:0000256" key="9">
    <source>
        <dbReference type="SAM" id="Phobius"/>
    </source>
</evidence>
<dbReference type="InterPro" id="IPR000727">
    <property type="entry name" value="T_SNARE_dom"/>
</dbReference>
<keyword evidence="6 9" id="KW-0472">Membrane</keyword>
<evidence type="ECO:0000313" key="13">
    <source>
        <dbReference type="EMBL" id="SUS05082.1"/>
    </source>
</evidence>
<feature type="transmembrane region" description="Helical" evidence="9">
    <location>
        <begin position="188"/>
        <end position="210"/>
    </location>
</feature>
<reference evidence="13" key="1">
    <citation type="submission" date="2018-07" db="EMBL/GenBank/DDBJ databases">
        <authorList>
            <person name="Quirk P.G."/>
            <person name="Krulwich T.A."/>
        </authorList>
    </citation>
    <scope>NUCLEOTIDE SEQUENCE</scope>
</reference>
<dbReference type="AlphaFoldDB" id="A0A380TC67"/>
<keyword evidence="7" id="KW-0807">Transducer</keyword>
<dbReference type="InterPro" id="IPR004089">
    <property type="entry name" value="MCPsignal_dom"/>
</dbReference>
<comment type="subcellular location">
    <subcellularLocation>
        <location evidence="1">Cell inner membrane</location>
        <topology evidence="1">Multi-pass membrane protein</topology>
    </subcellularLocation>
</comment>
<evidence type="ECO:0000256" key="5">
    <source>
        <dbReference type="ARBA" id="ARBA00022989"/>
    </source>
</evidence>
<dbReference type="PANTHER" id="PTHR32089:SF112">
    <property type="entry name" value="LYSOZYME-LIKE PROTEIN-RELATED"/>
    <property type="match status" value="1"/>
</dbReference>
<dbReference type="SMART" id="SM00304">
    <property type="entry name" value="HAMP"/>
    <property type="match status" value="1"/>
</dbReference>
<evidence type="ECO:0000256" key="3">
    <source>
        <dbReference type="ARBA" id="ARBA00022519"/>
    </source>
</evidence>
<proteinExistence type="inferred from homology"/>
<dbReference type="Gene3D" id="1.10.8.500">
    <property type="entry name" value="HAMP domain in histidine kinase"/>
    <property type="match status" value="1"/>
</dbReference>
<dbReference type="InterPro" id="IPR003660">
    <property type="entry name" value="HAMP_dom"/>
</dbReference>
<dbReference type="GO" id="GO:0007165">
    <property type="term" value="P:signal transduction"/>
    <property type="evidence" value="ECO:0007669"/>
    <property type="project" value="UniProtKB-KW"/>
</dbReference>